<dbReference type="Gene3D" id="3.40.33.10">
    <property type="entry name" value="CAP"/>
    <property type="match status" value="1"/>
</dbReference>
<comment type="caution">
    <text evidence="4">The sequence shown here is derived from an EMBL/GenBank/DDBJ whole genome shotgun (WGS) entry which is preliminary data.</text>
</comment>
<feature type="transmembrane region" description="Helical" evidence="2">
    <location>
        <begin position="148"/>
        <end position="167"/>
    </location>
</feature>
<evidence type="ECO:0000256" key="2">
    <source>
        <dbReference type="SAM" id="Phobius"/>
    </source>
</evidence>
<protein>
    <submittedName>
        <fullName evidence="4">GLIPR1L2 isoform 2</fullName>
    </submittedName>
</protein>
<feature type="domain" description="SCP" evidence="3">
    <location>
        <begin position="1"/>
        <end position="93"/>
    </location>
</feature>
<proteinExistence type="predicted"/>
<evidence type="ECO:0000313" key="5">
    <source>
        <dbReference type="Proteomes" id="UP000236370"/>
    </source>
</evidence>
<name>A0A2J8MJ39_PANTR</name>
<dbReference type="PRINTS" id="PR00837">
    <property type="entry name" value="V5TPXLIKE"/>
</dbReference>
<keyword evidence="2" id="KW-1133">Transmembrane helix</keyword>
<feature type="compositionally biased region" description="Basic and acidic residues" evidence="1">
    <location>
        <begin position="241"/>
        <end position="250"/>
    </location>
</feature>
<evidence type="ECO:0000256" key="1">
    <source>
        <dbReference type="SAM" id="MobiDB-lite"/>
    </source>
</evidence>
<dbReference type="Proteomes" id="UP000236370">
    <property type="component" value="Unassembled WGS sequence"/>
</dbReference>
<feature type="compositionally biased region" description="Acidic residues" evidence="1">
    <location>
        <begin position="217"/>
        <end position="240"/>
    </location>
</feature>
<dbReference type="PANTHER" id="PTHR10334">
    <property type="entry name" value="CYSTEINE-RICH SECRETORY PROTEIN-RELATED"/>
    <property type="match status" value="1"/>
</dbReference>
<dbReference type="EMBL" id="NBAG03000254">
    <property type="protein sequence ID" value="PNI59539.1"/>
    <property type="molecule type" value="Genomic_DNA"/>
</dbReference>
<dbReference type="Pfam" id="PF00188">
    <property type="entry name" value="CAP"/>
    <property type="match status" value="1"/>
</dbReference>
<keyword evidence="2" id="KW-0472">Membrane</keyword>
<organism evidence="4 5">
    <name type="scientific">Pan troglodytes</name>
    <name type="common">Chimpanzee</name>
    <dbReference type="NCBI Taxonomy" id="9598"/>
    <lineage>
        <taxon>Eukaryota</taxon>
        <taxon>Metazoa</taxon>
        <taxon>Chordata</taxon>
        <taxon>Craniata</taxon>
        <taxon>Vertebrata</taxon>
        <taxon>Euteleostomi</taxon>
        <taxon>Mammalia</taxon>
        <taxon>Eutheria</taxon>
        <taxon>Euarchontoglires</taxon>
        <taxon>Primates</taxon>
        <taxon>Haplorrhini</taxon>
        <taxon>Catarrhini</taxon>
        <taxon>Hominidae</taxon>
        <taxon>Pan</taxon>
    </lineage>
</organism>
<feature type="region of interest" description="Disordered" evidence="1">
    <location>
        <begin position="185"/>
        <end position="250"/>
    </location>
</feature>
<dbReference type="InterPro" id="IPR014044">
    <property type="entry name" value="CAP_dom"/>
</dbReference>
<evidence type="ECO:0000313" key="4">
    <source>
        <dbReference type="EMBL" id="PNI59539.1"/>
    </source>
</evidence>
<gene>
    <name evidence="4" type="ORF">CK820_G0020336</name>
</gene>
<keyword evidence="2" id="KW-0812">Transmembrane</keyword>
<accession>A0A2J8MJ39</accession>
<feature type="compositionally biased region" description="Acidic residues" evidence="1">
    <location>
        <begin position="185"/>
        <end position="197"/>
    </location>
</feature>
<sequence length="250" mass="29531">MVHPKFYGIGENMWVGPADEFTASIAIRSWHAEKKMYNFENGSCSGDCSNYIQLVWDHSYKVGCAVTPCSKIGHIIHAAIFICNYAPGGTLTRRPYEPGIFCTRCGRRDKCTDFLCSNADRDQATYYRFWYPKWEMPRPVVCDPLCTFILLLRILCFILCVITVLIVQSQFPNILLEQQMIFTPEESEAENEEEEKEEEKKEKEEMEKEEEKKEKEEMEMEIMEMEEEKEEREEEEEEETQKEKMEEEEK</sequence>
<reference evidence="4 5" key="1">
    <citation type="submission" date="2017-12" db="EMBL/GenBank/DDBJ databases">
        <title>High-resolution comparative analysis of great ape genomes.</title>
        <authorList>
            <person name="Pollen A."/>
            <person name="Hastie A."/>
            <person name="Hormozdiari F."/>
            <person name="Dougherty M."/>
            <person name="Liu R."/>
            <person name="Chaisson M."/>
            <person name="Hoppe E."/>
            <person name="Hill C."/>
            <person name="Pang A."/>
            <person name="Hillier L."/>
            <person name="Baker C."/>
            <person name="Armstrong J."/>
            <person name="Shendure J."/>
            <person name="Paten B."/>
            <person name="Wilson R."/>
            <person name="Chao H."/>
            <person name="Schneider V."/>
            <person name="Ventura M."/>
            <person name="Kronenberg Z."/>
            <person name="Murali S."/>
            <person name="Gordon D."/>
            <person name="Cantsilieris S."/>
            <person name="Munson K."/>
            <person name="Nelson B."/>
            <person name="Raja A."/>
            <person name="Underwood J."/>
            <person name="Diekhans M."/>
            <person name="Fiddes I."/>
            <person name="Haussler D."/>
            <person name="Eichler E."/>
        </authorList>
    </citation>
    <scope>NUCLEOTIDE SEQUENCE [LARGE SCALE GENOMIC DNA]</scope>
    <source>
        <strain evidence="4">Yerkes chimp pedigree #C0471</strain>
    </source>
</reference>
<dbReference type="InterPro" id="IPR035940">
    <property type="entry name" value="CAP_sf"/>
</dbReference>
<dbReference type="SMART" id="SM00198">
    <property type="entry name" value="SCP"/>
    <property type="match status" value="1"/>
</dbReference>
<evidence type="ECO:0000259" key="3">
    <source>
        <dbReference type="SMART" id="SM00198"/>
    </source>
</evidence>
<dbReference type="InterPro" id="IPR001283">
    <property type="entry name" value="CRISP-related"/>
</dbReference>
<dbReference type="SUPFAM" id="SSF55797">
    <property type="entry name" value="PR-1-like"/>
    <property type="match status" value="1"/>
</dbReference>
<dbReference type="AlphaFoldDB" id="A0A2J8MJ39"/>
<feature type="compositionally biased region" description="Basic and acidic residues" evidence="1">
    <location>
        <begin position="198"/>
        <end position="216"/>
    </location>
</feature>